<comment type="subunit">
    <text evidence="9">Forms a complex with SecF. Part of the essential Sec protein translocation apparatus which comprises SecA, SecYEG and auxiliary proteins SecDF. Other proteins may also be involved.</text>
</comment>
<dbReference type="Pfam" id="PF07549">
    <property type="entry name" value="Sec_GG"/>
    <property type="match status" value="2"/>
</dbReference>
<comment type="function">
    <text evidence="9">Part of the Sec protein translocase complex. Interacts with the SecYEG preprotein conducting channel. SecDF uses the proton motive force (PMF) to complete protein translocation after the ATP-dependent function of SecA.</text>
</comment>
<dbReference type="AlphaFoldDB" id="A0AA49JH27"/>
<evidence type="ECO:0000313" key="15">
    <source>
        <dbReference type="EMBL" id="WKN38319.1"/>
    </source>
</evidence>
<evidence type="ECO:0000256" key="1">
    <source>
        <dbReference type="ARBA" id="ARBA00004651"/>
    </source>
</evidence>
<feature type="transmembrane region" description="Helical" evidence="9">
    <location>
        <begin position="578"/>
        <end position="600"/>
    </location>
</feature>
<dbReference type="Pfam" id="PF02355">
    <property type="entry name" value="SecD_SecF_C"/>
    <property type="match status" value="2"/>
</dbReference>
<evidence type="ECO:0000256" key="8">
    <source>
        <dbReference type="ARBA" id="ARBA00023136"/>
    </source>
</evidence>
<dbReference type="FunFam" id="1.20.1640.10:FF:000004">
    <property type="entry name" value="Protein translocase subunit SecD"/>
    <property type="match status" value="1"/>
</dbReference>
<feature type="transmembrane region" description="Helical" evidence="9">
    <location>
        <begin position="979"/>
        <end position="999"/>
    </location>
</feature>
<evidence type="ECO:0000256" key="9">
    <source>
        <dbReference type="HAMAP-Rule" id="MF_01463"/>
    </source>
</evidence>
<dbReference type="HAMAP" id="MF_01464_B">
    <property type="entry name" value="SecF_B"/>
    <property type="match status" value="1"/>
</dbReference>
<evidence type="ECO:0000259" key="14">
    <source>
        <dbReference type="Pfam" id="PF22599"/>
    </source>
</evidence>
<dbReference type="InterPro" id="IPR054384">
    <property type="entry name" value="SecDF_P1_head"/>
</dbReference>
<feature type="transmembrane region" description="Helical" evidence="9">
    <location>
        <begin position="524"/>
        <end position="543"/>
    </location>
</feature>
<dbReference type="PANTHER" id="PTHR30081">
    <property type="entry name" value="PROTEIN-EXPORT MEMBRANE PROTEIN SEC"/>
    <property type="match status" value="1"/>
</dbReference>
<dbReference type="GO" id="GO:0065002">
    <property type="term" value="P:intracellular protein transmembrane transport"/>
    <property type="evidence" value="ECO:0007669"/>
    <property type="project" value="UniProtKB-UniRule"/>
</dbReference>
<feature type="compositionally biased region" description="Acidic residues" evidence="11">
    <location>
        <begin position="288"/>
        <end position="306"/>
    </location>
</feature>
<dbReference type="HAMAP" id="MF_01463_B">
    <property type="entry name" value="SecD_B"/>
    <property type="match status" value="1"/>
</dbReference>
<feature type="transmembrane region" description="Helical" evidence="9">
    <location>
        <begin position="842"/>
        <end position="863"/>
    </location>
</feature>
<evidence type="ECO:0000256" key="3">
    <source>
        <dbReference type="ARBA" id="ARBA00022475"/>
    </source>
</evidence>
<dbReference type="InterPro" id="IPR022645">
    <property type="entry name" value="SecD/SecF_bac"/>
</dbReference>
<dbReference type="SUPFAM" id="SSF82866">
    <property type="entry name" value="Multidrug efflux transporter AcrB transmembrane domain"/>
    <property type="match status" value="2"/>
</dbReference>
<feature type="domain" description="Protein export membrane protein SecD/SecF C-terminal" evidence="12">
    <location>
        <begin position="823"/>
        <end position="1007"/>
    </location>
</feature>
<keyword evidence="6 9" id="KW-1133">Transmembrane helix</keyword>
<dbReference type="NCBIfam" id="NF009585">
    <property type="entry name" value="PRK13024.1-5"/>
    <property type="match status" value="1"/>
</dbReference>
<dbReference type="NCBIfam" id="TIGR00966">
    <property type="entry name" value="transloc_SecF"/>
    <property type="match status" value="1"/>
</dbReference>
<feature type="transmembrane region" description="Helical" evidence="9">
    <location>
        <begin position="955"/>
        <end position="973"/>
    </location>
</feature>
<name>A0AA49JH27_9BACT</name>
<evidence type="ECO:0000259" key="12">
    <source>
        <dbReference type="Pfam" id="PF02355"/>
    </source>
</evidence>
<keyword evidence="5 9" id="KW-0653">Protein transport</keyword>
<dbReference type="PANTHER" id="PTHR30081:SF1">
    <property type="entry name" value="PROTEIN TRANSLOCASE SUBUNIT SECD"/>
    <property type="match status" value="1"/>
</dbReference>
<keyword evidence="7 9" id="KW-0811">Translocation</keyword>
<comment type="subcellular location">
    <subcellularLocation>
        <location evidence="1 9">Cell membrane</location>
        <topology evidence="1 9">Multi-pass membrane protein</topology>
    </subcellularLocation>
</comment>
<feature type="transmembrane region" description="Helical" evidence="9">
    <location>
        <begin position="649"/>
        <end position="673"/>
    </location>
</feature>
<feature type="transmembrane region" description="Helical" evidence="9">
    <location>
        <begin position="709"/>
        <end position="730"/>
    </location>
</feature>
<dbReference type="Gene3D" id="3.30.1360.200">
    <property type="match status" value="1"/>
</dbReference>
<dbReference type="Pfam" id="PF21760">
    <property type="entry name" value="SecD_1st"/>
    <property type="match status" value="1"/>
</dbReference>
<feature type="transmembrane region" description="Helical" evidence="9">
    <location>
        <begin position="621"/>
        <end position="643"/>
    </location>
</feature>
<comment type="caution">
    <text evidence="9">Lacks conserved residue(s) required for the propagation of feature annotation.</text>
</comment>
<dbReference type="GO" id="GO:0043952">
    <property type="term" value="P:protein transport by the Sec complex"/>
    <property type="evidence" value="ECO:0007669"/>
    <property type="project" value="UniProtKB-UniRule"/>
</dbReference>
<keyword evidence="3 9" id="KW-1003">Cell membrane</keyword>
<comment type="similarity">
    <text evidence="9">Belongs to the SecD/SecF family. SecD subfamily.</text>
</comment>
<feature type="domain" description="Protein export membrane protein SecD/SecF C-terminal" evidence="12">
    <location>
        <begin position="506"/>
        <end position="678"/>
    </location>
</feature>
<proteinExistence type="inferred from homology"/>
<feature type="transmembrane region" description="Helical" evidence="9">
    <location>
        <begin position="548"/>
        <end position="566"/>
    </location>
</feature>
<dbReference type="Gene3D" id="1.20.1640.10">
    <property type="entry name" value="Multidrug efflux transporter AcrB transmembrane domain"/>
    <property type="match status" value="2"/>
</dbReference>
<evidence type="ECO:0000256" key="10">
    <source>
        <dbReference type="HAMAP-Rule" id="MF_01464"/>
    </source>
</evidence>
<dbReference type="Gene3D" id="3.30.70.3220">
    <property type="match status" value="1"/>
</dbReference>
<keyword evidence="4 9" id="KW-0812">Transmembrane</keyword>
<evidence type="ECO:0000256" key="6">
    <source>
        <dbReference type="ARBA" id="ARBA00022989"/>
    </source>
</evidence>
<dbReference type="PRINTS" id="PR01755">
    <property type="entry name" value="SECFTRNLCASE"/>
</dbReference>
<feature type="transmembrane region" description="Helical" evidence="9">
    <location>
        <begin position="904"/>
        <end position="924"/>
    </location>
</feature>
<dbReference type="GO" id="GO:0005886">
    <property type="term" value="C:plasma membrane"/>
    <property type="evidence" value="ECO:0007669"/>
    <property type="project" value="UniProtKB-SubCell"/>
</dbReference>
<keyword evidence="8 9" id="KW-0472">Membrane</keyword>
<organism evidence="15">
    <name type="scientific">Roseihalotalea indica</name>
    <dbReference type="NCBI Taxonomy" id="2867963"/>
    <lineage>
        <taxon>Bacteria</taxon>
        <taxon>Pseudomonadati</taxon>
        <taxon>Bacteroidota</taxon>
        <taxon>Cytophagia</taxon>
        <taxon>Cytophagales</taxon>
        <taxon>Catalimonadaceae</taxon>
        <taxon>Roseihalotalea</taxon>
    </lineage>
</organism>
<dbReference type="NCBIfam" id="TIGR00916">
    <property type="entry name" value="2A0604s01"/>
    <property type="match status" value="2"/>
</dbReference>
<dbReference type="InterPro" id="IPR005665">
    <property type="entry name" value="SecF_bac"/>
</dbReference>
<dbReference type="InterPro" id="IPR005791">
    <property type="entry name" value="SecD"/>
</dbReference>
<gene>
    <name evidence="15" type="primary">secDF</name>
    <name evidence="9" type="synonym">secD</name>
    <name evidence="10" type="synonym">secF</name>
    <name evidence="15" type="ORF">K4G66_06335</name>
</gene>
<dbReference type="EMBL" id="CP120682">
    <property type="protein sequence ID" value="WKN38319.1"/>
    <property type="molecule type" value="Genomic_DNA"/>
</dbReference>
<dbReference type="InterPro" id="IPR048634">
    <property type="entry name" value="SecD_SecF_C"/>
</dbReference>
<dbReference type="InterPro" id="IPR022646">
    <property type="entry name" value="SecD/SecF_CS"/>
</dbReference>
<feature type="domain" description="SecDF P1 head subdomain" evidence="14">
    <location>
        <begin position="407"/>
        <end position="502"/>
    </location>
</feature>
<accession>A0AA49JH27</accession>
<sequence>MRNRSGIIILTVLVSFLCIYYLSFTLVSNQVQKTAETYATDADGNIDFAKKQEYLDSVWTEPVYNLLGIEYTYEEVKETELNLGLDLRGGMHVVLEVSPTEIIRALSGDSKDPDFLRALELANERRVNSQERFTTLFAEAFQEIAPNKQLSQIFANAANRGRISRSSSNDEVMSMVNEEVENAIDRSFNILRTRIDRFGTSQPNIQRLQGTGRIQVELPGVDNPERVRKLLQGVAKLEFLQVYNSPELGSSFQEINNLLVSEMEPGEGESLANALGDEGENDLSGLTETEDSETIEGAIDQDDTPEIAEGDEDLESQLAGEGADSTALDSMLNSQVSPLFSLLQSGAGYGGLVYRVEDTARINDIFQREDVQSMLPSDMDLAWEVKPAIAENPVLQLLPLKRERGGKAPLTGEVITNARQDYDQASRPAVSMQMNAEGTRLWRRLTANSVGQQIAIVLDNRVYSAPVVNEEIPSGNSIISGNFTINEAQDLANILEAGALPAPTRIVEEAIVGPTLGREAQRQGITSILAGLGIVVLFMIAYYAKGGLVANVALLFNIFFVLGILAQPTINAALTLPGIAGIVLTIGMAIDANVLIFERIREELRNGMRLKAAIATGYSKAYSSIIDSNATTFLTALILFIFGQGPVRGFAVTLMIGIICSFFSAVFITRVIIEWMTRKGDDSKVSFSMPFSRNLLNDLNFDFMARRKMAYIFSGAFIALGLVVLVSQGLNLGVDFKGGRSYVVTFDEPVVPSDLMTSFSDNFEGTPVEVKTFGANNILKITTSYLVGDESDEADEDVRGRLLSGIEEFTGDSFVENTATLGENQFTISSSSKVGATIADDILNSSLEAIVFSLIVIFLYILIRFRKWQYSAGAVIALFHDVLFVLGAYAIAGLLGLRYEVDQVFIAAMLTIVGYSINDTVIVFDRIRETLGLNPRLPLAQAVNESVNNVMSRTLITSLTTLMVVFILLVFGGEVLRGFSFALFIGILVGTYSSIYIASPVVVDLTQRRVSETARKPQKA</sequence>
<feature type="transmembrane region" description="Helical" evidence="9">
    <location>
        <begin position="7"/>
        <end position="27"/>
    </location>
</feature>
<evidence type="ECO:0000256" key="11">
    <source>
        <dbReference type="SAM" id="MobiDB-lite"/>
    </source>
</evidence>
<comment type="similarity">
    <text evidence="10">Belongs to the SecD/SecF family. SecF subfamily.</text>
</comment>
<dbReference type="GO" id="GO:0006605">
    <property type="term" value="P:protein targeting"/>
    <property type="evidence" value="ECO:0007669"/>
    <property type="project" value="UniProtKB-UniRule"/>
</dbReference>
<evidence type="ECO:0000256" key="5">
    <source>
        <dbReference type="ARBA" id="ARBA00022927"/>
    </source>
</evidence>
<dbReference type="InterPro" id="IPR055344">
    <property type="entry name" value="SecD_SecF_C_bact"/>
</dbReference>
<dbReference type="InterPro" id="IPR022813">
    <property type="entry name" value="SecD/SecF_arch_bac"/>
</dbReference>
<reference evidence="15" key="1">
    <citation type="journal article" date="2023" name="Comput. Struct. Biotechnol. J.">
        <title>Discovery of a novel marine Bacteroidetes with a rich repertoire of carbohydrate-active enzymes.</title>
        <authorList>
            <person name="Chen B."/>
            <person name="Liu G."/>
            <person name="Chen Q."/>
            <person name="Wang H."/>
            <person name="Liu L."/>
            <person name="Tang K."/>
        </authorList>
    </citation>
    <scope>NUCLEOTIDE SEQUENCE</scope>
    <source>
        <strain evidence="15">TK19036</strain>
    </source>
</reference>
<keyword evidence="2 9" id="KW-0813">Transport</keyword>
<feature type="transmembrane region" description="Helical" evidence="9">
    <location>
        <begin position="870"/>
        <end position="892"/>
    </location>
</feature>
<dbReference type="GO" id="GO:0015450">
    <property type="term" value="F:protein-transporting ATPase activity"/>
    <property type="evidence" value="ECO:0007669"/>
    <property type="project" value="InterPro"/>
</dbReference>
<reference evidence="15" key="2">
    <citation type="journal article" date="2024" name="Antonie Van Leeuwenhoek">
        <title>Roseihalotalea indica gen. nov., sp. nov., a halophilic Bacteroidetes from mesopelagic Southwest Indian Ocean with higher carbohydrate metabolic potential.</title>
        <authorList>
            <person name="Chen B."/>
            <person name="Zhang M."/>
            <person name="Lin D."/>
            <person name="Ye J."/>
            <person name="Tang K."/>
        </authorList>
    </citation>
    <scope>NUCLEOTIDE SEQUENCE</scope>
    <source>
        <strain evidence="15">TK19036</strain>
    </source>
</reference>
<feature type="domain" description="Protein translocase subunit SecDF P1" evidence="13">
    <location>
        <begin position="184"/>
        <end position="242"/>
    </location>
</feature>
<protein>
    <recommendedName>
        <fullName evidence="9 10">Multifunctional fusion protein</fullName>
    </recommendedName>
    <domain>
        <recommendedName>
            <fullName evidence="9">Protein translocase subunit SecD</fullName>
        </recommendedName>
    </domain>
    <domain>
        <recommendedName>
            <fullName evidence="10">Protein-export membrane protein SecF</fullName>
        </recommendedName>
    </domain>
</protein>
<evidence type="ECO:0000256" key="7">
    <source>
        <dbReference type="ARBA" id="ARBA00023010"/>
    </source>
</evidence>
<comment type="subunit">
    <text evidence="10">Forms a complex with SecD. Part of the essential Sec protein translocation apparatus which comprises SecA, SecYEG and auxiliary proteins SecDF. Other proteins may also be involved.</text>
</comment>
<evidence type="ECO:0000256" key="2">
    <source>
        <dbReference type="ARBA" id="ARBA00022448"/>
    </source>
</evidence>
<feature type="region of interest" description="Disordered" evidence="11">
    <location>
        <begin position="266"/>
        <end position="306"/>
    </location>
</feature>
<dbReference type="NCBIfam" id="TIGR01129">
    <property type="entry name" value="secD"/>
    <property type="match status" value="1"/>
</dbReference>
<evidence type="ECO:0000259" key="13">
    <source>
        <dbReference type="Pfam" id="PF21760"/>
    </source>
</evidence>
<dbReference type="Pfam" id="PF22599">
    <property type="entry name" value="SecDF_P1_head"/>
    <property type="match status" value="1"/>
</dbReference>
<dbReference type="InterPro" id="IPR048631">
    <property type="entry name" value="SecD_1st"/>
</dbReference>
<evidence type="ECO:0000256" key="4">
    <source>
        <dbReference type="ARBA" id="ARBA00022692"/>
    </source>
</evidence>